<dbReference type="EC" id="2.7.11.1" evidence="1"/>
<feature type="compositionally biased region" description="Basic and acidic residues" evidence="9">
    <location>
        <begin position="176"/>
        <end position="188"/>
    </location>
</feature>
<organism evidence="11 12">
    <name type="scientific">Zalerion maritima</name>
    <dbReference type="NCBI Taxonomy" id="339359"/>
    <lineage>
        <taxon>Eukaryota</taxon>
        <taxon>Fungi</taxon>
        <taxon>Dikarya</taxon>
        <taxon>Ascomycota</taxon>
        <taxon>Pezizomycotina</taxon>
        <taxon>Sordariomycetes</taxon>
        <taxon>Lulworthiomycetidae</taxon>
        <taxon>Lulworthiales</taxon>
        <taxon>Lulworthiaceae</taxon>
        <taxon>Zalerion</taxon>
    </lineage>
</organism>
<keyword evidence="2" id="KW-0723">Serine/threonine-protein kinase</keyword>
<feature type="region of interest" description="Disordered" evidence="9">
    <location>
        <begin position="645"/>
        <end position="721"/>
    </location>
</feature>
<dbReference type="EMBL" id="JAKWBI020000193">
    <property type="protein sequence ID" value="KAJ2899596.1"/>
    <property type="molecule type" value="Genomic_DNA"/>
</dbReference>
<reference evidence="11" key="1">
    <citation type="submission" date="2022-07" db="EMBL/GenBank/DDBJ databases">
        <title>Draft genome sequence of Zalerion maritima ATCC 34329, a (micro)plastics degrading marine fungus.</title>
        <authorList>
            <person name="Paco A."/>
            <person name="Goncalves M.F.M."/>
            <person name="Rocha-Santos T.A.P."/>
            <person name="Alves A."/>
        </authorList>
    </citation>
    <scope>NUCLEOTIDE SEQUENCE</scope>
    <source>
        <strain evidence="11">ATCC 34329</strain>
    </source>
</reference>
<dbReference type="PANTHER" id="PTHR24419">
    <property type="entry name" value="INTERLEUKIN-1 RECEPTOR-ASSOCIATED KINASE"/>
    <property type="match status" value="1"/>
</dbReference>
<dbReference type="InterPro" id="IPR024604">
    <property type="entry name" value="GSG2_C"/>
</dbReference>
<evidence type="ECO:0000256" key="4">
    <source>
        <dbReference type="ARBA" id="ARBA00022741"/>
    </source>
</evidence>
<dbReference type="GO" id="GO:0005737">
    <property type="term" value="C:cytoplasm"/>
    <property type="evidence" value="ECO:0007669"/>
    <property type="project" value="TreeGrafter"/>
</dbReference>
<feature type="compositionally biased region" description="Acidic residues" evidence="9">
    <location>
        <begin position="683"/>
        <end position="700"/>
    </location>
</feature>
<sequence>MPPTLRQYGKKTRKPKVAPLFEKDPTNPSRPKSSGAALRDADVNKLTEKLSAVDLSVDISKNVKSPKKKMVARMPLRRSPRKAKAKPRAEPTALEGEEEAPLETPAQPEAVVEMESQLEEAASQPMSEKTVPDEPKPKGTKKKGRPRKNSQAADTVHREEEDPASLSQEVATTLIKESKPRKSNDKPGKSKSRSKPAKCERDTPAERESSSLSQPPSATTALRELGWSDLCPAESTITKIAEASFAEVYRVRNPLGTSIIKVIRLSSPIKPQTRAQVKAELVDEEPHDPTSASSELLISQWLASIPGFVVYKEQFLVVGKGTPGLLSTHQAFHRKLKRQDPGRLQFYPSPSRYLDDTKFLVVELGDAGMALEDLEITHIDMVWDIFFLLAIALARAEELAGFEHRDLHEGNLCVRRVRDSVPQAERAKGAGSRKFGFSGLDITVLDYGLSRADDPDAPIPDTTVEEEELVAQQLGGGERVPSTVAFSDLDNDLSLFTSTHAAQCAVYRRMRSHLLRGTRCHLPPSHPSYETAHPSTAATGEPLDWAVYAPYTNVLWLAYIYSFLTSPKHFKGSDKESLREFKKETAEMWLHLNPDAPDEVESFSCAGDVVMFAVEVGWIKQGQLVDGGGGGGHNSVVINFPAGGIVGNDGAGEEEEGEREEGGGDAEMAKGMKKLALETILKEDEDQESEPDEASDEEGEAKEKSSKAPPGRRGRSRRERT</sequence>
<dbReference type="GO" id="GO:0005524">
    <property type="term" value="F:ATP binding"/>
    <property type="evidence" value="ECO:0007669"/>
    <property type="project" value="UniProtKB-KW"/>
</dbReference>
<feature type="compositionally biased region" description="Basic and acidic residues" evidence="9">
    <location>
        <begin position="39"/>
        <end position="48"/>
    </location>
</feature>
<feature type="region of interest" description="Disordered" evidence="9">
    <location>
        <begin position="1"/>
        <end position="219"/>
    </location>
</feature>
<dbReference type="SMART" id="SM01331">
    <property type="entry name" value="DUF3635"/>
    <property type="match status" value="1"/>
</dbReference>
<comment type="caution">
    <text evidence="11">The sequence shown here is derived from an EMBL/GenBank/DDBJ whole genome shotgun (WGS) entry which is preliminary data.</text>
</comment>
<dbReference type="SUPFAM" id="SSF56112">
    <property type="entry name" value="Protein kinase-like (PK-like)"/>
    <property type="match status" value="1"/>
</dbReference>
<evidence type="ECO:0000313" key="11">
    <source>
        <dbReference type="EMBL" id="KAJ2899596.1"/>
    </source>
</evidence>
<evidence type="ECO:0000256" key="7">
    <source>
        <dbReference type="ARBA" id="ARBA00047899"/>
    </source>
</evidence>
<dbReference type="GO" id="GO:0005634">
    <property type="term" value="C:nucleus"/>
    <property type="evidence" value="ECO:0007669"/>
    <property type="project" value="TreeGrafter"/>
</dbReference>
<evidence type="ECO:0000256" key="2">
    <source>
        <dbReference type="ARBA" id="ARBA00022527"/>
    </source>
</evidence>
<keyword evidence="5" id="KW-0418">Kinase</keyword>
<evidence type="ECO:0000259" key="10">
    <source>
        <dbReference type="SMART" id="SM01331"/>
    </source>
</evidence>
<feature type="compositionally biased region" description="Basic and acidic residues" evidence="9">
    <location>
        <begin position="197"/>
        <end position="209"/>
    </location>
</feature>
<feature type="compositionally biased region" description="Basic residues" evidence="9">
    <location>
        <begin position="138"/>
        <end position="148"/>
    </location>
</feature>
<dbReference type="AlphaFoldDB" id="A0AAD5RPL5"/>
<name>A0AAD5RPL5_9PEZI</name>
<keyword evidence="6" id="KW-0067">ATP-binding</keyword>
<dbReference type="GO" id="GO:0035556">
    <property type="term" value="P:intracellular signal transduction"/>
    <property type="evidence" value="ECO:0007669"/>
    <property type="project" value="TreeGrafter"/>
</dbReference>
<dbReference type="GO" id="GO:0072354">
    <property type="term" value="F:histone H3T3 kinase activity"/>
    <property type="evidence" value="ECO:0007669"/>
    <property type="project" value="TreeGrafter"/>
</dbReference>
<dbReference type="Pfam" id="PF12330">
    <property type="entry name" value="Haspin_kinase"/>
    <property type="match status" value="1"/>
</dbReference>
<evidence type="ECO:0000256" key="6">
    <source>
        <dbReference type="ARBA" id="ARBA00022840"/>
    </source>
</evidence>
<evidence type="ECO:0000256" key="8">
    <source>
        <dbReference type="ARBA" id="ARBA00048679"/>
    </source>
</evidence>
<dbReference type="GO" id="GO:0000278">
    <property type="term" value="P:mitotic cell cycle"/>
    <property type="evidence" value="ECO:0007669"/>
    <property type="project" value="TreeGrafter"/>
</dbReference>
<feature type="compositionally biased region" description="Basic residues" evidence="9">
    <location>
        <begin position="710"/>
        <end position="721"/>
    </location>
</feature>
<keyword evidence="12" id="KW-1185">Reference proteome</keyword>
<dbReference type="PANTHER" id="PTHR24419:SF18">
    <property type="entry name" value="SERINE_THREONINE-PROTEIN KINASE HASPIN"/>
    <property type="match status" value="1"/>
</dbReference>
<accession>A0AAD5RPL5</accession>
<dbReference type="Proteomes" id="UP001201980">
    <property type="component" value="Unassembled WGS sequence"/>
</dbReference>
<keyword evidence="4" id="KW-0547">Nucleotide-binding</keyword>
<dbReference type="InterPro" id="IPR011009">
    <property type="entry name" value="Kinase-like_dom_sf"/>
</dbReference>
<proteinExistence type="predicted"/>
<gene>
    <name evidence="11" type="ORF">MKZ38_002970</name>
</gene>
<feature type="compositionally biased region" description="Basic residues" evidence="9">
    <location>
        <begin position="64"/>
        <end position="86"/>
    </location>
</feature>
<keyword evidence="3" id="KW-0808">Transferase</keyword>
<feature type="domain" description="Serine/threonine-protein kinase haspin C-terminal" evidence="10">
    <location>
        <begin position="493"/>
        <end position="611"/>
    </location>
</feature>
<dbReference type="Gene3D" id="1.10.510.10">
    <property type="entry name" value="Transferase(Phosphotransferase) domain 1"/>
    <property type="match status" value="1"/>
</dbReference>
<comment type="catalytic activity">
    <reaction evidence="8">
        <text>L-seryl-[protein] + ATP = O-phospho-L-seryl-[protein] + ADP + H(+)</text>
        <dbReference type="Rhea" id="RHEA:17989"/>
        <dbReference type="Rhea" id="RHEA-COMP:9863"/>
        <dbReference type="Rhea" id="RHEA-COMP:11604"/>
        <dbReference type="ChEBI" id="CHEBI:15378"/>
        <dbReference type="ChEBI" id="CHEBI:29999"/>
        <dbReference type="ChEBI" id="CHEBI:30616"/>
        <dbReference type="ChEBI" id="CHEBI:83421"/>
        <dbReference type="ChEBI" id="CHEBI:456216"/>
        <dbReference type="EC" id="2.7.11.1"/>
    </reaction>
</comment>
<evidence type="ECO:0000256" key="5">
    <source>
        <dbReference type="ARBA" id="ARBA00022777"/>
    </source>
</evidence>
<dbReference type="Gene3D" id="3.30.200.20">
    <property type="entry name" value="Phosphorylase Kinase, domain 1"/>
    <property type="match status" value="1"/>
</dbReference>
<evidence type="ECO:0000256" key="9">
    <source>
        <dbReference type="SAM" id="MobiDB-lite"/>
    </source>
</evidence>
<feature type="compositionally biased region" description="Polar residues" evidence="9">
    <location>
        <begin position="210"/>
        <end position="219"/>
    </location>
</feature>
<evidence type="ECO:0000256" key="1">
    <source>
        <dbReference type="ARBA" id="ARBA00012513"/>
    </source>
</evidence>
<protein>
    <recommendedName>
        <fullName evidence="1">non-specific serine/threonine protein kinase</fullName>
        <ecNumber evidence="1">2.7.11.1</ecNumber>
    </recommendedName>
</protein>
<evidence type="ECO:0000313" key="12">
    <source>
        <dbReference type="Proteomes" id="UP001201980"/>
    </source>
</evidence>
<comment type="catalytic activity">
    <reaction evidence="7">
        <text>L-threonyl-[protein] + ATP = O-phospho-L-threonyl-[protein] + ADP + H(+)</text>
        <dbReference type="Rhea" id="RHEA:46608"/>
        <dbReference type="Rhea" id="RHEA-COMP:11060"/>
        <dbReference type="Rhea" id="RHEA-COMP:11605"/>
        <dbReference type="ChEBI" id="CHEBI:15378"/>
        <dbReference type="ChEBI" id="CHEBI:30013"/>
        <dbReference type="ChEBI" id="CHEBI:30616"/>
        <dbReference type="ChEBI" id="CHEBI:61977"/>
        <dbReference type="ChEBI" id="CHEBI:456216"/>
        <dbReference type="EC" id="2.7.11.1"/>
    </reaction>
</comment>
<evidence type="ECO:0000256" key="3">
    <source>
        <dbReference type="ARBA" id="ARBA00022679"/>
    </source>
</evidence>